<dbReference type="InterPro" id="IPR000218">
    <property type="entry name" value="Ribosomal_uL14"/>
</dbReference>
<keyword evidence="2 5" id="KW-0694">RNA-binding</keyword>
<comment type="function">
    <text evidence="5 7">Binds to 23S rRNA. Forms part of two intersubunit bridges in the 70S ribosome.</text>
</comment>
<dbReference type="GO" id="GO:0022625">
    <property type="term" value="C:cytosolic large ribosomal subunit"/>
    <property type="evidence" value="ECO:0007669"/>
    <property type="project" value="TreeGrafter"/>
</dbReference>
<dbReference type="SMART" id="SM01374">
    <property type="entry name" value="Ribosomal_L14"/>
    <property type="match status" value="1"/>
</dbReference>
<keyword evidence="1 5" id="KW-0699">rRNA-binding</keyword>
<dbReference type="Pfam" id="PF00238">
    <property type="entry name" value="Ribosomal_L14"/>
    <property type="match status" value="1"/>
</dbReference>
<evidence type="ECO:0000313" key="8">
    <source>
        <dbReference type="EMBL" id="RIY14202.1"/>
    </source>
</evidence>
<dbReference type="Gene3D" id="2.40.150.20">
    <property type="entry name" value="Ribosomal protein L14"/>
    <property type="match status" value="1"/>
</dbReference>
<comment type="similarity">
    <text evidence="5 6">Belongs to the universal ribosomal protein uL14 family.</text>
</comment>
<comment type="subunit">
    <text evidence="5">Part of the 50S ribosomal subunit. Forms a cluster with proteins L3 and L19. In the 70S ribosome, L14 and L19 interact and together make contacts with the 16S rRNA in bridges B5 and B8.</text>
</comment>
<sequence>MIQQESRLTVADNSGAKEVLCIRVLGGTGKKYASVGDKIVVAIKSAISSGNAKKGTVSKAVVVRTKKEVRRKDGSYIRFDDNAAVLLNNNDEPRGTRIFGPVARELRERQFMKIVSLAPEVL</sequence>
<dbReference type="InterPro" id="IPR019972">
    <property type="entry name" value="Ribosomal_uL14_CS"/>
</dbReference>
<dbReference type="PROSITE" id="PS00049">
    <property type="entry name" value="RIBOSOMAL_L14"/>
    <property type="match status" value="1"/>
</dbReference>
<dbReference type="CDD" id="cd00337">
    <property type="entry name" value="Ribosomal_uL14"/>
    <property type="match status" value="1"/>
</dbReference>
<keyword evidence="3 5" id="KW-0689">Ribosomal protein</keyword>
<evidence type="ECO:0000256" key="3">
    <source>
        <dbReference type="ARBA" id="ARBA00022980"/>
    </source>
</evidence>
<dbReference type="PANTHER" id="PTHR11761">
    <property type="entry name" value="50S/60S RIBOSOMAL PROTEIN L14/L23"/>
    <property type="match status" value="1"/>
</dbReference>
<dbReference type="EMBL" id="QYCN01000001">
    <property type="protein sequence ID" value="RIY14202.1"/>
    <property type="molecule type" value="Genomic_DNA"/>
</dbReference>
<protein>
    <recommendedName>
        <fullName evidence="5">Large ribosomal subunit protein uL14</fullName>
    </recommendedName>
</protein>
<dbReference type="OrthoDB" id="9806379at2"/>
<evidence type="ECO:0000256" key="6">
    <source>
        <dbReference type="RuleBase" id="RU003949"/>
    </source>
</evidence>
<evidence type="ECO:0000256" key="4">
    <source>
        <dbReference type="ARBA" id="ARBA00023274"/>
    </source>
</evidence>
<dbReference type="GO" id="GO:0070180">
    <property type="term" value="F:large ribosomal subunit rRNA binding"/>
    <property type="evidence" value="ECO:0007669"/>
    <property type="project" value="TreeGrafter"/>
</dbReference>
<dbReference type="InterPro" id="IPR005745">
    <property type="entry name" value="Ribosomal_uL14_bac-type"/>
</dbReference>
<dbReference type="AlphaFoldDB" id="A0A418RA87"/>
<evidence type="ECO:0000256" key="1">
    <source>
        <dbReference type="ARBA" id="ARBA00022730"/>
    </source>
</evidence>
<evidence type="ECO:0000256" key="5">
    <source>
        <dbReference type="HAMAP-Rule" id="MF_01367"/>
    </source>
</evidence>
<dbReference type="RefSeq" id="WP_119653825.1">
    <property type="nucleotide sequence ID" value="NZ_JBHUOI010000075.1"/>
</dbReference>
<reference evidence="8 9" key="2">
    <citation type="submission" date="2019-01" db="EMBL/GenBank/DDBJ databases">
        <title>Hymenobacter humicola sp. nov., isolated from soils in Antarctica.</title>
        <authorList>
            <person name="Sedlacek I."/>
            <person name="Holochova P."/>
            <person name="Kralova S."/>
            <person name="Pantucek R."/>
            <person name="Stankova E."/>
            <person name="Vrbovska V."/>
            <person name="Kristofova L."/>
            <person name="Svec P."/>
            <person name="Busse H.-J."/>
        </authorList>
    </citation>
    <scope>NUCLEOTIDE SEQUENCE [LARGE SCALE GENOMIC DNA]</scope>
    <source>
        <strain evidence="8 9">CCM 8852</strain>
    </source>
</reference>
<reference evidence="8 9" key="1">
    <citation type="submission" date="2018-09" db="EMBL/GenBank/DDBJ databases">
        <authorList>
            <person name="Zeman M."/>
            <person name="Pardy F."/>
        </authorList>
    </citation>
    <scope>NUCLEOTIDE SEQUENCE [LARGE SCALE GENOMIC DNA]</scope>
    <source>
        <strain evidence="8 9">CCM 8852</strain>
    </source>
</reference>
<keyword evidence="9" id="KW-1185">Reference proteome</keyword>
<dbReference type="GO" id="GO:0003735">
    <property type="term" value="F:structural constituent of ribosome"/>
    <property type="evidence" value="ECO:0007669"/>
    <property type="project" value="InterPro"/>
</dbReference>
<dbReference type="SUPFAM" id="SSF50193">
    <property type="entry name" value="Ribosomal protein L14"/>
    <property type="match status" value="1"/>
</dbReference>
<dbReference type="HAMAP" id="MF_01367">
    <property type="entry name" value="Ribosomal_uL14"/>
    <property type="match status" value="1"/>
</dbReference>
<comment type="caution">
    <text evidence="8">The sequence shown here is derived from an EMBL/GenBank/DDBJ whole genome shotgun (WGS) entry which is preliminary data.</text>
</comment>
<dbReference type="GO" id="GO:0006412">
    <property type="term" value="P:translation"/>
    <property type="evidence" value="ECO:0007669"/>
    <property type="project" value="UniProtKB-UniRule"/>
</dbReference>
<proteinExistence type="inferred from homology"/>
<dbReference type="InterPro" id="IPR036853">
    <property type="entry name" value="Ribosomal_uL14_sf"/>
</dbReference>
<dbReference type="FunFam" id="2.40.150.20:FF:000001">
    <property type="entry name" value="50S ribosomal protein L14"/>
    <property type="match status" value="1"/>
</dbReference>
<keyword evidence="4 5" id="KW-0687">Ribonucleoprotein</keyword>
<dbReference type="Proteomes" id="UP000284250">
    <property type="component" value="Unassembled WGS sequence"/>
</dbReference>
<gene>
    <name evidence="5" type="primary">rplN</name>
    <name evidence="8" type="ORF">D0T11_00495</name>
</gene>
<accession>A0A418RA87</accession>
<evidence type="ECO:0000256" key="7">
    <source>
        <dbReference type="RuleBase" id="RU003950"/>
    </source>
</evidence>
<name>A0A418RA87_9BACT</name>
<evidence type="ECO:0000256" key="2">
    <source>
        <dbReference type="ARBA" id="ARBA00022884"/>
    </source>
</evidence>
<dbReference type="NCBIfam" id="TIGR01067">
    <property type="entry name" value="rplN_bact"/>
    <property type="match status" value="1"/>
</dbReference>
<evidence type="ECO:0000313" key="9">
    <source>
        <dbReference type="Proteomes" id="UP000284250"/>
    </source>
</evidence>
<dbReference type="PANTHER" id="PTHR11761:SF3">
    <property type="entry name" value="LARGE RIBOSOMAL SUBUNIT PROTEIN UL14M"/>
    <property type="match status" value="1"/>
</dbReference>
<organism evidence="8 9">
    <name type="scientific">Hymenobacter rubripertinctus</name>
    <dbReference type="NCBI Taxonomy" id="2029981"/>
    <lineage>
        <taxon>Bacteria</taxon>
        <taxon>Pseudomonadati</taxon>
        <taxon>Bacteroidota</taxon>
        <taxon>Cytophagia</taxon>
        <taxon>Cytophagales</taxon>
        <taxon>Hymenobacteraceae</taxon>
        <taxon>Hymenobacter</taxon>
    </lineage>
</organism>